<dbReference type="InterPro" id="IPR058533">
    <property type="entry name" value="Cation_efflux_TM"/>
</dbReference>
<evidence type="ECO:0000259" key="9">
    <source>
        <dbReference type="Pfam" id="PF01545"/>
    </source>
</evidence>
<dbReference type="InterPro" id="IPR027469">
    <property type="entry name" value="Cation_efflux_TMD_sf"/>
</dbReference>
<keyword evidence="11" id="KW-1185">Reference proteome</keyword>
<dbReference type="PANTHER" id="PTHR43840:SF17">
    <property type="entry name" value="CATION EFFLUX PROTEIN CYTOPLASMIC DOMAIN-CONTAINING PROTEIN"/>
    <property type="match status" value="1"/>
</dbReference>
<comment type="similarity">
    <text evidence="2">Belongs to the cation diffusion facilitator (CDF) transporter (TC 2.A.4) family. SLC30A subfamily.</text>
</comment>
<keyword evidence="6 8" id="KW-0472">Membrane</keyword>
<feature type="transmembrane region" description="Helical" evidence="8">
    <location>
        <begin position="195"/>
        <end position="216"/>
    </location>
</feature>
<feature type="domain" description="Cation efflux protein transmembrane" evidence="9">
    <location>
        <begin position="96"/>
        <end position="283"/>
    </location>
</feature>
<dbReference type="Proteomes" id="UP000492821">
    <property type="component" value="Unassembled WGS sequence"/>
</dbReference>
<evidence type="ECO:0000256" key="8">
    <source>
        <dbReference type="SAM" id="Phobius"/>
    </source>
</evidence>
<dbReference type="Pfam" id="PF01545">
    <property type="entry name" value="Cation_efflux"/>
    <property type="match status" value="1"/>
</dbReference>
<dbReference type="Gene3D" id="1.20.1510.10">
    <property type="entry name" value="Cation efflux protein transmembrane domain"/>
    <property type="match status" value="1"/>
</dbReference>
<dbReference type="Gene3D" id="3.30.70.1350">
    <property type="entry name" value="Cation efflux protein, cytoplasmic domain"/>
    <property type="match status" value="1"/>
</dbReference>
<accession>A0A7E4ZV08</accession>
<evidence type="ECO:0000256" key="4">
    <source>
        <dbReference type="ARBA" id="ARBA00022692"/>
    </source>
</evidence>
<feature type="transmembrane region" description="Helical" evidence="8">
    <location>
        <begin position="120"/>
        <end position="141"/>
    </location>
</feature>
<feature type="domain" description="Cation efflux protein cytoplasmic" evidence="10">
    <location>
        <begin position="289"/>
        <end position="364"/>
    </location>
</feature>
<dbReference type="GO" id="GO:0016020">
    <property type="term" value="C:membrane"/>
    <property type="evidence" value="ECO:0007669"/>
    <property type="project" value="UniProtKB-SubCell"/>
</dbReference>
<feature type="compositionally biased region" description="Basic and acidic residues" evidence="7">
    <location>
        <begin position="1"/>
        <end position="11"/>
    </location>
</feature>
<evidence type="ECO:0000256" key="3">
    <source>
        <dbReference type="ARBA" id="ARBA00022448"/>
    </source>
</evidence>
<sequence length="374" mass="41871">MGAADDERKPLLESVKCTTPPVATKTGKNKRLPGDQLSKKERSKLLKQFYDDQDDLKKCFELDLKSLDDENRQAHINEYTAASEQKAKSDKILAAVIFVVNVVLLLTNLTASILSGSYSVISAFIDSSMDITSGFIIYVSLWAISNTNRFNYPRGRNRLEVIAVIISSVIMAITNIMMILTSVQAIVADNVDPDLNLPTILLLSTGISSKIILMIACYKNGTTISKLLALDQRNDAITNVVAFVGAFVGDHYWKYADPIGAILVCTFIATSWFSNAFEHLPILTGRRAEKEHIGRILNIALTHDDRIKFLDHILVYHIGEKELVELHIVLDENLPLRTTHDIAETLEFKIRGLEFVERVFVHVDYRCDGREDGC</sequence>
<evidence type="ECO:0000256" key="2">
    <source>
        <dbReference type="ARBA" id="ARBA00008873"/>
    </source>
</evidence>
<evidence type="ECO:0000256" key="5">
    <source>
        <dbReference type="ARBA" id="ARBA00022989"/>
    </source>
</evidence>
<evidence type="ECO:0000256" key="6">
    <source>
        <dbReference type="ARBA" id="ARBA00023136"/>
    </source>
</evidence>
<dbReference type="InterPro" id="IPR002524">
    <property type="entry name" value="Cation_efflux"/>
</dbReference>
<reference evidence="12" key="2">
    <citation type="submission" date="2020-10" db="UniProtKB">
        <authorList>
            <consortium name="WormBaseParasite"/>
        </authorList>
    </citation>
    <scope>IDENTIFICATION</scope>
</reference>
<dbReference type="SUPFAM" id="SSF160240">
    <property type="entry name" value="Cation efflux protein cytoplasmic domain-like"/>
    <property type="match status" value="1"/>
</dbReference>
<dbReference type="InterPro" id="IPR027470">
    <property type="entry name" value="Cation_efflux_CTD"/>
</dbReference>
<feature type="region of interest" description="Disordered" evidence="7">
    <location>
        <begin position="1"/>
        <end position="37"/>
    </location>
</feature>
<dbReference type="InterPro" id="IPR036837">
    <property type="entry name" value="Cation_efflux_CTD_sf"/>
</dbReference>
<reference evidence="11" key="1">
    <citation type="journal article" date="2013" name="Genetics">
        <title>The draft genome and transcriptome of Panagrellus redivivus are shaped by the harsh demands of a free-living lifestyle.</title>
        <authorList>
            <person name="Srinivasan J."/>
            <person name="Dillman A.R."/>
            <person name="Macchietto M.G."/>
            <person name="Heikkinen L."/>
            <person name="Lakso M."/>
            <person name="Fracchia K.M."/>
            <person name="Antoshechkin I."/>
            <person name="Mortazavi A."/>
            <person name="Wong G."/>
            <person name="Sternberg P.W."/>
        </authorList>
    </citation>
    <scope>NUCLEOTIDE SEQUENCE [LARGE SCALE GENOMIC DNA]</scope>
    <source>
        <strain evidence="11">MT8872</strain>
    </source>
</reference>
<evidence type="ECO:0000256" key="7">
    <source>
        <dbReference type="SAM" id="MobiDB-lite"/>
    </source>
</evidence>
<dbReference type="SUPFAM" id="SSF161111">
    <property type="entry name" value="Cation efflux protein transmembrane domain-like"/>
    <property type="match status" value="1"/>
</dbReference>
<dbReference type="NCBIfam" id="TIGR01297">
    <property type="entry name" value="CDF"/>
    <property type="match status" value="1"/>
</dbReference>
<organism evidence="11 12">
    <name type="scientific">Panagrellus redivivus</name>
    <name type="common">Microworm</name>
    <dbReference type="NCBI Taxonomy" id="6233"/>
    <lineage>
        <taxon>Eukaryota</taxon>
        <taxon>Metazoa</taxon>
        <taxon>Ecdysozoa</taxon>
        <taxon>Nematoda</taxon>
        <taxon>Chromadorea</taxon>
        <taxon>Rhabditida</taxon>
        <taxon>Tylenchina</taxon>
        <taxon>Panagrolaimomorpha</taxon>
        <taxon>Panagrolaimoidea</taxon>
        <taxon>Panagrolaimidae</taxon>
        <taxon>Panagrellus</taxon>
    </lineage>
</organism>
<proteinExistence type="inferred from homology"/>
<dbReference type="GO" id="GO:0008324">
    <property type="term" value="F:monoatomic cation transmembrane transporter activity"/>
    <property type="evidence" value="ECO:0007669"/>
    <property type="project" value="InterPro"/>
</dbReference>
<comment type="subcellular location">
    <subcellularLocation>
        <location evidence="1">Membrane</location>
        <topology evidence="1">Multi-pass membrane protein</topology>
    </subcellularLocation>
</comment>
<evidence type="ECO:0000256" key="1">
    <source>
        <dbReference type="ARBA" id="ARBA00004141"/>
    </source>
</evidence>
<dbReference type="AlphaFoldDB" id="A0A7E4ZV08"/>
<feature type="transmembrane region" description="Helical" evidence="8">
    <location>
        <begin position="92"/>
        <end position="114"/>
    </location>
</feature>
<dbReference type="FunFam" id="1.20.1510.10:FF:000005">
    <property type="entry name" value="Putative Cation diffusion facilitator 1"/>
    <property type="match status" value="1"/>
</dbReference>
<keyword evidence="5 8" id="KW-1133">Transmembrane helix</keyword>
<keyword evidence="3" id="KW-0813">Transport</keyword>
<feature type="transmembrane region" description="Helical" evidence="8">
    <location>
        <begin position="161"/>
        <end position="183"/>
    </location>
</feature>
<evidence type="ECO:0000313" key="12">
    <source>
        <dbReference type="WBParaSite" id="Pan_g19254.t1"/>
    </source>
</evidence>
<dbReference type="PANTHER" id="PTHR43840">
    <property type="entry name" value="MITOCHONDRIAL METAL TRANSPORTER 1-RELATED"/>
    <property type="match status" value="1"/>
</dbReference>
<evidence type="ECO:0000259" key="10">
    <source>
        <dbReference type="Pfam" id="PF16916"/>
    </source>
</evidence>
<dbReference type="InterPro" id="IPR050291">
    <property type="entry name" value="CDF_Transporter"/>
</dbReference>
<evidence type="ECO:0000313" key="11">
    <source>
        <dbReference type="Proteomes" id="UP000492821"/>
    </source>
</evidence>
<name>A0A7E4ZV08_PANRE</name>
<dbReference type="WBParaSite" id="Pan_g19254.t1">
    <property type="protein sequence ID" value="Pan_g19254.t1"/>
    <property type="gene ID" value="Pan_g19254"/>
</dbReference>
<dbReference type="Pfam" id="PF16916">
    <property type="entry name" value="ZT_dimer"/>
    <property type="match status" value="1"/>
</dbReference>
<keyword evidence="4 8" id="KW-0812">Transmembrane</keyword>
<protein>
    <submittedName>
        <fullName evidence="12">ZT_dimer domain-containing protein</fullName>
    </submittedName>
</protein>